<evidence type="ECO:0000256" key="7">
    <source>
        <dbReference type="ARBA" id="ARBA00025705"/>
    </source>
</evidence>
<keyword evidence="5" id="KW-0949">S-adenosyl-L-methionine</keyword>
<dbReference type="InterPro" id="IPR000878">
    <property type="entry name" value="4pyrrol_Mease"/>
</dbReference>
<evidence type="ECO:0000256" key="2">
    <source>
        <dbReference type="ARBA" id="ARBA00012162"/>
    </source>
</evidence>
<dbReference type="Gene3D" id="3.30.950.10">
    <property type="entry name" value="Methyltransferase, Cobalt-precorrin-4 Transmethylase, Domain 2"/>
    <property type="match status" value="1"/>
</dbReference>
<feature type="domain" description="Tetrapyrrole methylase" evidence="8">
    <location>
        <begin position="5"/>
        <end position="214"/>
    </location>
</feature>
<gene>
    <name evidence="9" type="primary">cobA</name>
    <name evidence="9" type="ORF">DAI18_18900</name>
</gene>
<comment type="similarity">
    <text evidence="1">Belongs to the precorrin methyltransferase family.</text>
</comment>
<name>A0A2S0PES0_9NEIS</name>
<evidence type="ECO:0000313" key="10">
    <source>
        <dbReference type="Proteomes" id="UP000244173"/>
    </source>
</evidence>
<dbReference type="InterPro" id="IPR014777">
    <property type="entry name" value="4pyrrole_Mease_sub1"/>
</dbReference>
<dbReference type="NCBIfam" id="TIGR01469">
    <property type="entry name" value="cobA_cysG_Cterm"/>
    <property type="match status" value="1"/>
</dbReference>
<dbReference type="EC" id="2.1.1.107" evidence="2"/>
<dbReference type="STRING" id="1122240.GCA_000620105_03343"/>
<dbReference type="PANTHER" id="PTHR45790">
    <property type="entry name" value="SIROHEME SYNTHASE-RELATED"/>
    <property type="match status" value="1"/>
</dbReference>
<keyword evidence="4 9" id="KW-0808">Transferase</keyword>
<dbReference type="KEGG" id="maer:DAI18_18900"/>
<proteinExistence type="inferred from homology"/>
<dbReference type="GO" id="GO:0004851">
    <property type="term" value="F:uroporphyrin-III C-methyltransferase activity"/>
    <property type="evidence" value="ECO:0007669"/>
    <property type="project" value="UniProtKB-EC"/>
</dbReference>
<dbReference type="InterPro" id="IPR035996">
    <property type="entry name" value="4pyrrol_Methylase_sf"/>
</dbReference>
<organism evidence="9 10">
    <name type="scientific">Microvirgula aerodenitrificans</name>
    <dbReference type="NCBI Taxonomy" id="57480"/>
    <lineage>
        <taxon>Bacteria</taxon>
        <taxon>Pseudomonadati</taxon>
        <taxon>Pseudomonadota</taxon>
        <taxon>Betaproteobacteria</taxon>
        <taxon>Neisseriales</taxon>
        <taxon>Aquaspirillaceae</taxon>
        <taxon>Microvirgula</taxon>
    </lineage>
</organism>
<evidence type="ECO:0000256" key="1">
    <source>
        <dbReference type="ARBA" id="ARBA00005879"/>
    </source>
</evidence>
<dbReference type="InterPro" id="IPR006366">
    <property type="entry name" value="CobA/CysG_C"/>
</dbReference>
<dbReference type="CDD" id="cd11642">
    <property type="entry name" value="SUMT"/>
    <property type="match status" value="1"/>
</dbReference>
<dbReference type="InterPro" id="IPR050161">
    <property type="entry name" value="Siro_Cobalamin_biosynth"/>
</dbReference>
<dbReference type="InterPro" id="IPR014776">
    <property type="entry name" value="4pyrrole_Mease_sub2"/>
</dbReference>
<evidence type="ECO:0000256" key="5">
    <source>
        <dbReference type="ARBA" id="ARBA00022691"/>
    </source>
</evidence>
<dbReference type="FunFam" id="3.40.1010.10:FF:000001">
    <property type="entry name" value="Siroheme synthase"/>
    <property type="match status" value="1"/>
</dbReference>
<dbReference type="GO" id="GO:0019354">
    <property type="term" value="P:siroheme biosynthetic process"/>
    <property type="evidence" value="ECO:0007669"/>
    <property type="project" value="UniProtKB-UniPathway"/>
</dbReference>
<keyword evidence="3 9" id="KW-0489">Methyltransferase</keyword>
<sequence>MNAGKVWLVGVGPGDAELMTLKAARVLGEADVWLVDDLVGDDVLALARADARLVRVGKRGGCRSTPQSFINRLMLRHARQGRRVARVKGGDAMLFGRGGEEAAWLRAAGIEVEVVNGLTAGMLAATAIGVPLTHRDCCRGVAFVTAHAQDGGEPDWAALARSGLTLAIYMGMKRLDRIRDGLMAGGLPATTPVAVVQSASTPNQQQLLTTLAQLPAQALAAGLGSPAIVLVGDVVALSSLAEWPDGLSRAA</sequence>
<dbReference type="Proteomes" id="UP000244173">
    <property type="component" value="Chromosome"/>
</dbReference>
<dbReference type="PANTHER" id="PTHR45790:SF3">
    <property type="entry name" value="S-ADENOSYL-L-METHIONINE-DEPENDENT UROPORPHYRINOGEN III METHYLTRANSFERASE, CHLOROPLASTIC"/>
    <property type="match status" value="1"/>
</dbReference>
<accession>A0A2S0PES0</accession>
<dbReference type="SUPFAM" id="SSF53790">
    <property type="entry name" value="Tetrapyrrole methylase"/>
    <property type="match status" value="1"/>
</dbReference>
<keyword evidence="10" id="KW-1185">Reference proteome</keyword>
<dbReference type="EMBL" id="CP028519">
    <property type="protein sequence ID" value="AVY95878.1"/>
    <property type="molecule type" value="Genomic_DNA"/>
</dbReference>
<evidence type="ECO:0000256" key="3">
    <source>
        <dbReference type="ARBA" id="ARBA00022603"/>
    </source>
</evidence>
<protein>
    <recommendedName>
        <fullName evidence="2">uroporphyrinogen-III C-methyltransferase</fullName>
        <ecNumber evidence="2">2.1.1.107</ecNumber>
    </recommendedName>
</protein>
<dbReference type="RefSeq" id="WP_028500185.1">
    <property type="nucleotide sequence ID" value="NZ_CALFSO010000140.1"/>
</dbReference>
<dbReference type="AlphaFoldDB" id="A0A2S0PES0"/>
<evidence type="ECO:0000256" key="4">
    <source>
        <dbReference type="ARBA" id="ARBA00022679"/>
    </source>
</evidence>
<evidence type="ECO:0000256" key="6">
    <source>
        <dbReference type="ARBA" id="ARBA00023244"/>
    </source>
</evidence>
<dbReference type="OrthoDB" id="9815856at2"/>
<dbReference type="NCBIfam" id="NF004790">
    <property type="entry name" value="PRK06136.1"/>
    <property type="match status" value="1"/>
</dbReference>
<keyword evidence="6" id="KW-0627">Porphyrin biosynthesis</keyword>
<evidence type="ECO:0000313" key="9">
    <source>
        <dbReference type="EMBL" id="AVY95878.1"/>
    </source>
</evidence>
<comment type="pathway">
    <text evidence="7">Porphyrin-containing compound metabolism; siroheme biosynthesis; precorrin-2 from uroporphyrinogen III: step 1/1.</text>
</comment>
<dbReference type="GO" id="GO:0032259">
    <property type="term" value="P:methylation"/>
    <property type="evidence" value="ECO:0007669"/>
    <property type="project" value="UniProtKB-KW"/>
</dbReference>
<dbReference type="UniPathway" id="UPA00262">
    <property type="reaction ID" value="UER00211"/>
</dbReference>
<evidence type="ECO:0000259" key="8">
    <source>
        <dbReference type="Pfam" id="PF00590"/>
    </source>
</evidence>
<dbReference type="Gene3D" id="3.40.1010.10">
    <property type="entry name" value="Cobalt-precorrin-4 Transmethylase, Domain 1"/>
    <property type="match status" value="1"/>
</dbReference>
<dbReference type="Pfam" id="PF00590">
    <property type="entry name" value="TP_methylase"/>
    <property type="match status" value="1"/>
</dbReference>
<reference evidence="9 10" key="1">
    <citation type="submission" date="2018-04" db="EMBL/GenBank/DDBJ databases">
        <title>Denitrifier Microvirgula.</title>
        <authorList>
            <person name="Anderson E."/>
            <person name="Jang J."/>
            <person name="Ishii S."/>
        </authorList>
    </citation>
    <scope>NUCLEOTIDE SEQUENCE [LARGE SCALE GENOMIC DNA]</scope>
    <source>
        <strain evidence="9 10">BE2.4</strain>
    </source>
</reference>